<dbReference type="InterPro" id="IPR002129">
    <property type="entry name" value="PyrdxlP-dep_de-COase"/>
</dbReference>
<dbReference type="Gene3D" id="3.40.640.10">
    <property type="entry name" value="Type I PLP-dependent aspartate aminotransferase-like (Major domain)"/>
    <property type="match status" value="1"/>
</dbReference>
<dbReference type="Pfam" id="PF00282">
    <property type="entry name" value="Pyridoxal_deC"/>
    <property type="match status" value="1"/>
</dbReference>
<dbReference type="InterPro" id="IPR021115">
    <property type="entry name" value="Pyridoxal-P_BS"/>
</dbReference>
<dbReference type="EMBL" id="CP062804">
    <property type="protein sequence ID" value="QOT79583.1"/>
    <property type="molecule type" value="Genomic_DNA"/>
</dbReference>
<keyword evidence="4 6" id="KW-0456">Lyase</keyword>
<protein>
    <submittedName>
        <fullName evidence="8">Cytochrome D ubiquinol oxidase subunit I</fullName>
    </submittedName>
</protein>
<dbReference type="GO" id="GO:0016831">
    <property type="term" value="F:carboxy-lyase activity"/>
    <property type="evidence" value="ECO:0007669"/>
    <property type="project" value="UniProtKB-KW"/>
</dbReference>
<name>A0A643FQR5_9BURK</name>
<dbReference type="RefSeq" id="WP_150990400.1">
    <property type="nucleotide sequence ID" value="NZ_CP062804.1"/>
</dbReference>
<keyword evidence="3 5" id="KW-0663">Pyridoxal phosphate</keyword>
<comment type="similarity">
    <text evidence="6">Belongs to the group II decarboxylase family.</text>
</comment>
<dbReference type="PANTHER" id="PTHR11999">
    <property type="entry name" value="GROUP II PYRIDOXAL-5-PHOSPHATE DECARBOXYLASE"/>
    <property type="match status" value="1"/>
</dbReference>
<evidence type="ECO:0000313" key="8">
    <source>
        <dbReference type="EMBL" id="QOT79583.1"/>
    </source>
</evidence>
<dbReference type="PROSITE" id="PS00392">
    <property type="entry name" value="DDC_GAD_HDC_YDC"/>
    <property type="match status" value="1"/>
</dbReference>
<dbReference type="AlphaFoldDB" id="A0A643FQR5"/>
<dbReference type="PANTHER" id="PTHR11999:SF70">
    <property type="entry name" value="MIP05841P"/>
    <property type="match status" value="1"/>
</dbReference>
<keyword evidence="2" id="KW-0210">Decarboxylase</keyword>
<dbReference type="InterPro" id="IPR010977">
    <property type="entry name" value="Aromatic_deC"/>
</dbReference>
<organism evidence="8 9">
    <name type="scientific">Cupriavidus basilensis</name>
    <dbReference type="NCBI Taxonomy" id="68895"/>
    <lineage>
        <taxon>Bacteria</taxon>
        <taxon>Pseudomonadati</taxon>
        <taxon>Pseudomonadota</taxon>
        <taxon>Betaproteobacteria</taxon>
        <taxon>Burkholderiales</taxon>
        <taxon>Burkholderiaceae</taxon>
        <taxon>Cupriavidus</taxon>
    </lineage>
</organism>
<evidence type="ECO:0000256" key="3">
    <source>
        <dbReference type="ARBA" id="ARBA00022898"/>
    </source>
</evidence>
<dbReference type="GO" id="GO:0019752">
    <property type="term" value="P:carboxylic acid metabolic process"/>
    <property type="evidence" value="ECO:0007669"/>
    <property type="project" value="InterPro"/>
</dbReference>
<feature type="modified residue" description="N6-(pyridoxal phosphate)lysine" evidence="5">
    <location>
        <position position="311"/>
    </location>
</feature>
<evidence type="ECO:0000256" key="2">
    <source>
        <dbReference type="ARBA" id="ARBA00022793"/>
    </source>
</evidence>
<reference evidence="8 9" key="1">
    <citation type="submission" date="2020-10" db="EMBL/GenBank/DDBJ databases">
        <title>Complete genome sequence of Cupriavidus basilensis CCUG 49340T.</title>
        <authorList>
            <person name="Salva-Serra F."/>
            <person name="Donoso R.A."/>
            <person name="Cho K.H."/>
            <person name="Yoo J.A."/>
            <person name="Lee K."/>
            <person name="Yoon S.-H."/>
            <person name="Perez-Pantoja D."/>
            <person name="Moore E.R.B."/>
        </authorList>
    </citation>
    <scope>NUCLEOTIDE SEQUENCE [LARGE SCALE GENOMIC DNA]</scope>
    <source>
        <strain evidence="9">CCUG 49340</strain>
    </source>
</reference>
<proteinExistence type="inferred from homology"/>
<dbReference type="InterPro" id="IPR015421">
    <property type="entry name" value="PyrdxlP-dep_Trfase_major"/>
</dbReference>
<dbReference type="InterPro" id="IPR015424">
    <property type="entry name" value="PyrdxlP-dep_Trfase"/>
</dbReference>
<dbReference type="GO" id="GO:0006520">
    <property type="term" value="P:amino acid metabolic process"/>
    <property type="evidence" value="ECO:0007669"/>
    <property type="project" value="InterPro"/>
</dbReference>
<feature type="region of interest" description="Disordered" evidence="7">
    <location>
        <begin position="500"/>
        <end position="520"/>
    </location>
</feature>
<comment type="cofactor">
    <cofactor evidence="1 5 6">
        <name>pyridoxal 5'-phosphate</name>
        <dbReference type="ChEBI" id="CHEBI:597326"/>
    </cofactor>
</comment>
<accession>A0A643FQR5</accession>
<evidence type="ECO:0000313" key="9">
    <source>
        <dbReference type="Proteomes" id="UP000397656"/>
    </source>
</evidence>
<dbReference type="GeneID" id="98405852"/>
<evidence type="ECO:0000256" key="1">
    <source>
        <dbReference type="ARBA" id="ARBA00001933"/>
    </source>
</evidence>
<evidence type="ECO:0000256" key="7">
    <source>
        <dbReference type="SAM" id="MobiDB-lite"/>
    </source>
</evidence>
<dbReference type="Gene3D" id="3.90.1150.170">
    <property type="match status" value="2"/>
</dbReference>
<dbReference type="PRINTS" id="PR00800">
    <property type="entry name" value="YHDCRBOXLASE"/>
</dbReference>
<evidence type="ECO:0000256" key="4">
    <source>
        <dbReference type="ARBA" id="ARBA00023239"/>
    </source>
</evidence>
<dbReference type="GO" id="GO:0030170">
    <property type="term" value="F:pyridoxal phosphate binding"/>
    <property type="evidence" value="ECO:0007669"/>
    <property type="project" value="InterPro"/>
</dbReference>
<evidence type="ECO:0000256" key="6">
    <source>
        <dbReference type="RuleBase" id="RU000382"/>
    </source>
</evidence>
<gene>
    <name evidence="8" type="ORF">F7R26_033340</name>
</gene>
<evidence type="ECO:0000256" key="5">
    <source>
        <dbReference type="PIRSR" id="PIRSR602129-50"/>
    </source>
</evidence>
<dbReference type="SUPFAM" id="SSF53383">
    <property type="entry name" value="PLP-dependent transferases"/>
    <property type="match status" value="1"/>
</dbReference>
<dbReference type="Proteomes" id="UP000397656">
    <property type="component" value="Chromosome 2"/>
</dbReference>
<sequence>MSTPTTQGSWQPVPTSLDPVDWSALRAQGHSMLDDMLDHLQGIRARPVWQPIPDAVRASFREPLPREGSGLDQVHETFMDSILPFAVGNAHPGFMGWVHGGGTPVGMLAEMLAAGLNANLGGRDHIPVEVEWQVLRWVIELFGFPDDASGLFLTGSSMANLSGVLVARTRALGSEVRSTGMGQTSRRLTAYTSTRAHGCIAQGMDLAGLGKDNLRSIPVDQMGRMDMACLAAAIAVDRAAGFQPFLVVGTAGTVDTGAIDDLAEIARIARREQLHFHVDGAFGALAMLCPQLAPRLRGIEQADSIAFDFHKWLQVPYDAGFFVVRDRQLHLRTFATHEGTYLSRGERGMAAGSPWPCDFGPDLSRGFRALKTWFTIKVYGTERLGGMIAHTCTLAQELARRIESEPELELLAPVSLNIVCFRYIGANANVDADANGAIEQVNRDLVVALQESGLAAPSSTVLDARFAIRVALFNHRSAPQDIDVLLNATLALGRSLSAVSPAPAPAPAPVPVPEASGLSQ</sequence>
<feature type="compositionally biased region" description="Pro residues" evidence="7">
    <location>
        <begin position="502"/>
        <end position="512"/>
    </location>
</feature>